<protein>
    <recommendedName>
        <fullName evidence="9">Multidrug-efflux transporter</fullName>
    </recommendedName>
</protein>
<feature type="transmembrane region" description="Helical" evidence="10">
    <location>
        <begin position="12"/>
        <end position="36"/>
    </location>
</feature>
<dbReference type="GO" id="GO:0042910">
    <property type="term" value="F:xenobiotic transmembrane transporter activity"/>
    <property type="evidence" value="ECO:0007669"/>
    <property type="project" value="InterPro"/>
</dbReference>
<evidence type="ECO:0000256" key="9">
    <source>
        <dbReference type="ARBA" id="ARBA00031636"/>
    </source>
</evidence>
<evidence type="ECO:0000313" key="11">
    <source>
        <dbReference type="EMBL" id="AXH12664.1"/>
    </source>
</evidence>
<gene>
    <name evidence="11" type="ORF">ABIV_1674</name>
    <name evidence="12" type="ORF">CRV05_03825</name>
</gene>
<dbReference type="PIRSF" id="PIRSF006603">
    <property type="entry name" value="DinF"/>
    <property type="match status" value="1"/>
</dbReference>
<feature type="transmembrane region" description="Helical" evidence="10">
    <location>
        <begin position="135"/>
        <end position="156"/>
    </location>
</feature>
<comment type="subcellular location">
    <subcellularLocation>
        <location evidence="1">Cell membrane</location>
        <topology evidence="1">Multi-pass membrane protein</topology>
    </subcellularLocation>
</comment>
<dbReference type="GO" id="GO:0015297">
    <property type="term" value="F:antiporter activity"/>
    <property type="evidence" value="ECO:0007669"/>
    <property type="project" value="UniProtKB-KW"/>
</dbReference>
<evidence type="ECO:0000256" key="7">
    <source>
        <dbReference type="ARBA" id="ARBA00023065"/>
    </source>
</evidence>
<feature type="transmembrane region" description="Helical" evidence="10">
    <location>
        <begin position="193"/>
        <end position="214"/>
    </location>
</feature>
<feature type="transmembrane region" description="Helical" evidence="10">
    <location>
        <begin position="286"/>
        <end position="309"/>
    </location>
</feature>
<feature type="transmembrane region" description="Helical" evidence="10">
    <location>
        <begin position="245"/>
        <end position="266"/>
    </location>
</feature>
<dbReference type="AlphaFoldDB" id="A0AAX2A840"/>
<keyword evidence="4" id="KW-1003">Cell membrane</keyword>
<evidence type="ECO:0000256" key="3">
    <source>
        <dbReference type="ARBA" id="ARBA00022449"/>
    </source>
</evidence>
<evidence type="ECO:0000256" key="6">
    <source>
        <dbReference type="ARBA" id="ARBA00022989"/>
    </source>
</evidence>
<feature type="transmembrane region" description="Helical" evidence="10">
    <location>
        <begin position="360"/>
        <end position="383"/>
    </location>
</feature>
<keyword evidence="8 10" id="KW-0472">Membrane</keyword>
<feature type="transmembrane region" description="Helical" evidence="10">
    <location>
        <begin position="168"/>
        <end position="187"/>
    </location>
</feature>
<dbReference type="Proteomes" id="UP000253850">
    <property type="component" value="Chromosome"/>
</dbReference>
<reference evidence="12 14" key="1">
    <citation type="submission" date="2017-10" db="EMBL/GenBank/DDBJ databases">
        <title>Genomics of the genus Arcobacter.</title>
        <authorList>
            <person name="Perez-Cataluna A."/>
            <person name="Figueras M.J."/>
        </authorList>
    </citation>
    <scope>NUCLEOTIDE SEQUENCE [LARGE SCALE GENOMIC DNA]</scope>
    <source>
        <strain evidence="12 14">CECT 7835</strain>
    </source>
</reference>
<evidence type="ECO:0000313" key="12">
    <source>
        <dbReference type="EMBL" id="RXK10412.1"/>
    </source>
</evidence>
<dbReference type="InterPro" id="IPR048279">
    <property type="entry name" value="MdtK-like"/>
</dbReference>
<dbReference type="RefSeq" id="WP_114839490.1">
    <property type="nucleotide sequence ID" value="NZ_CP031217.1"/>
</dbReference>
<dbReference type="GO" id="GO:0006811">
    <property type="term" value="P:monoatomic ion transport"/>
    <property type="evidence" value="ECO:0007669"/>
    <property type="project" value="UniProtKB-KW"/>
</dbReference>
<keyword evidence="3" id="KW-0050">Antiport</keyword>
<dbReference type="PANTHER" id="PTHR43298:SF2">
    <property type="entry name" value="FMN_FAD EXPORTER YEEO-RELATED"/>
    <property type="match status" value="1"/>
</dbReference>
<feature type="transmembrane region" description="Helical" evidence="10">
    <location>
        <begin position="97"/>
        <end position="115"/>
    </location>
</feature>
<feature type="transmembrane region" description="Helical" evidence="10">
    <location>
        <begin position="56"/>
        <end position="77"/>
    </location>
</feature>
<dbReference type="KEGG" id="hbv:ABIV_1674"/>
<sequence>MIRANKLITEDIDVLLRNIAFPAATGLLFNILYHIVDTFYVSRISTHTLSSLSFSSMLLFFILAINFGFSIATRVHIGFCIGKRKNKLKSVFIQNSIFLVFSLAFFLSLFIYIFLEDIFILMNAKEESIIFAINYMQIMLFSIIPMFLSLNINAILAAHGDTKSYRNILAIGLILNIILTPIFIYGFTFIPSLGFSGVAFSTSLIYYIIFIYMLKKLLDKKLINCSNIFKFKPSKKPIIKLLQQAYPSSLNMIIMSFGNILLIYFISYYGYKAVAAFGIGYRIEQLILLPILGINVAITILVSSSLAAKKINRIKEIFYKAIKYTLTFSIIGIAILTLLGEYILLLFDKDSSVINMAYEYIIYKSLALIGTSLIFVCIAMLQGLKKPKIIPTVNFLRQIIISPIVFYMIISILNLDITKIWISILMITYLTALFLIYYLKNQLNKLKN</sequence>
<evidence type="ECO:0000256" key="5">
    <source>
        <dbReference type="ARBA" id="ARBA00022692"/>
    </source>
</evidence>
<keyword evidence="14" id="KW-1185">Reference proteome</keyword>
<dbReference type="NCBIfam" id="TIGR00797">
    <property type="entry name" value="matE"/>
    <property type="match status" value="1"/>
</dbReference>
<dbReference type="GO" id="GO:0005886">
    <property type="term" value="C:plasma membrane"/>
    <property type="evidence" value="ECO:0007669"/>
    <property type="project" value="UniProtKB-SubCell"/>
</dbReference>
<evidence type="ECO:0000256" key="10">
    <source>
        <dbReference type="SAM" id="Phobius"/>
    </source>
</evidence>
<keyword evidence="5 10" id="KW-0812">Transmembrane</keyword>
<feature type="transmembrane region" description="Helical" evidence="10">
    <location>
        <begin position="420"/>
        <end position="439"/>
    </location>
</feature>
<reference evidence="11 13" key="2">
    <citation type="submission" date="2018-07" db="EMBL/GenBank/DDBJ databases">
        <title>Complete genome of the Arcobacter bivalviorum type strain LMG 26154.</title>
        <authorList>
            <person name="Miller W.G."/>
            <person name="Yee E."/>
            <person name="Bono J.L."/>
        </authorList>
    </citation>
    <scope>NUCLEOTIDE SEQUENCE [LARGE SCALE GENOMIC DNA]</scope>
    <source>
        <strain evidence="11 13">LMG 26154</strain>
    </source>
</reference>
<dbReference type="InterPro" id="IPR002528">
    <property type="entry name" value="MATE_fam"/>
</dbReference>
<evidence type="ECO:0000256" key="1">
    <source>
        <dbReference type="ARBA" id="ARBA00004651"/>
    </source>
</evidence>
<dbReference type="InterPro" id="IPR050222">
    <property type="entry name" value="MATE_MdtK"/>
</dbReference>
<dbReference type="Pfam" id="PF01554">
    <property type="entry name" value="MatE"/>
    <property type="match status" value="2"/>
</dbReference>
<keyword evidence="7" id="KW-0406">Ion transport</keyword>
<evidence type="ECO:0000256" key="2">
    <source>
        <dbReference type="ARBA" id="ARBA00022448"/>
    </source>
</evidence>
<dbReference type="EMBL" id="PDKM01000002">
    <property type="protein sequence ID" value="RXK10412.1"/>
    <property type="molecule type" value="Genomic_DNA"/>
</dbReference>
<evidence type="ECO:0000256" key="8">
    <source>
        <dbReference type="ARBA" id="ARBA00023136"/>
    </source>
</evidence>
<dbReference type="Proteomes" id="UP000289193">
    <property type="component" value="Unassembled WGS sequence"/>
</dbReference>
<feature type="transmembrane region" description="Helical" evidence="10">
    <location>
        <begin position="321"/>
        <end position="340"/>
    </location>
</feature>
<feature type="transmembrane region" description="Helical" evidence="10">
    <location>
        <begin position="395"/>
        <end position="414"/>
    </location>
</feature>
<keyword evidence="2" id="KW-0813">Transport</keyword>
<accession>A0AAX2A840</accession>
<dbReference type="EMBL" id="CP031217">
    <property type="protein sequence ID" value="AXH12664.1"/>
    <property type="molecule type" value="Genomic_DNA"/>
</dbReference>
<dbReference type="PANTHER" id="PTHR43298">
    <property type="entry name" value="MULTIDRUG RESISTANCE PROTEIN NORM-RELATED"/>
    <property type="match status" value="1"/>
</dbReference>
<evidence type="ECO:0000313" key="13">
    <source>
        <dbReference type="Proteomes" id="UP000253850"/>
    </source>
</evidence>
<name>A0AAX2A840_9BACT</name>
<evidence type="ECO:0000256" key="4">
    <source>
        <dbReference type="ARBA" id="ARBA00022475"/>
    </source>
</evidence>
<evidence type="ECO:0000313" key="14">
    <source>
        <dbReference type="Proteomes" id="UP000289193"/>
    </source>
</evidence>
<organism evidence="12 14">
    <name type="scientific">Halarcobacter bivalviorum</name>
    <dbReference type="NCBI Taxonomy" id="663364"/>
    <lineage>
        <taxon>Bacteria</taxon>
        <taxon>Pseudomonadati</taxon>
        <taxon>Campylobacterota</taxon>
        <taxon>Epsilonproteobacteria</taxon>
        <taxon>Campylobacterales</taxon>
        <taxon>Arcobacteraceae</taxon>
        <taxon>Halarcobacter</taxon>
    </lineage>
</organism>
<keyword evidence="6 10" id="KW-1133">Transmembrane helix</keyword>
<proteinExistence type="predicted"/>